<evidence type="ECO:0000256" key="1">
    <source>
        <dbReference type="SAM" id="MobiDB-lite"/>
    </source>
</evidence>
<name>W4IMQ9_PLAFA</name>
<feature type="transmembrane region" description="Helical" evidence="2">
    <location>
        <begin position="48"/>
        <end position="68"/>
    </location>
</feature>
<dbReference type="Gene3D" id="6.10.280.180">
    <property type="entry name" value="Plasmodium RESA, N-terminal helical domain"/>
    <property type="match status" value="1"/>
</dbReference>
<feature type="compositionally biased region" description="Polar residues" evidence="1">
    <location>
        <begin position="315"/>
        <end position="328"/>
    </location>
</feature>
<reference evidence="4 5" key="1">
    <citation type="submission" date="2013-02" db="EMBL/GenBank/DDBJ databases">
        <title>The Genome Annotation of Plasmodium falciparum NF135/5.C10.</title>
        <authorList>
            <consortium name="The Broad Institute Genome Sequencing Platform"/>
            <consortium name="The Broad Institute Genome Sequencing Center for Infectious Disease"/>
            <person name="Neafsey D."/>
            <person name="Hoffman S."/>
            <person name="Volkman S."/>
            <person name="Rosenthal P."/>
            <person name="Walker B."/>
            <person name="Young S.K."/>
            <person name="Zeng Q."/>
            <person name="Gargeya S."/>
            <person name="Fitzgerald M."/>
            <person name="Haas B."/>
            <person name="Abouelleil A."/>
            <person name="Allen A.W."/>
            <person name="Alvarado L."/>
            <person name="Arachchi H.M."/>
            <person name="Berlin A.M."/>
            <person name="Chapman S.B."/>
            <person name="Gainer-Dewar J."/>
            <person name="Goldberg J."/>
            <person name="Griggs A."/>
            <person name="Gujja S."/>
            <person name="Hansen M."/>
            <person name="Howarth C."/>
            <person name="Imamovic A."/>
            <person name="Ireland A."/>
            <person name="Larimer J."/>
            <person name="McCowan C."/>
            <person name="Murphy C."/>
            <person name="Pearson M."/>
            <person name="Poon T.W."/>
            <person name="Priest M."/>
            <person name="Roberts A."/>
            <person name="Saif S."/>
            <person name="Shea T."/>
            <person name="Sisk P."/>
            <person name="Sykes S."/>
            <person name="Wortman J."/>
            <person name="Nusbaum C."/>
            <person name="Birren B."/>
        </authorList>
    </citation>
    <scope>NUCLEOTIDE SEQUENCE [LARGE SCALE GENOMIC DNA]</scope>
    <source>
        <strain evidence="4 5">NF135/5.C10</strain>
    </source>
</reference>
<dbReference type="OrthoDB" id="377716at2759"/>
<proteinExistence type="predicted"/>
<evidence type="ECO:0000313" key="5">
    <source>
        <dbReference type="Proteomes" id="UP000019114"/>
    </source>
</evidence>
<dbReference type="InterPro" id="IPR019111">
    <property type="entry name" value="PRESA_N"/>
</dbReference>
<feature type="region of interest" description="Disordered" evidence="1">
    <location>
        <begin position="412"/>
        <end position="535"/>
    </location>
</feature>
<evidence type="ECO:0000259" key="3">
    <source>
        <dbReference type="Pfam" id="PF09687"/>
    </source>
</evidence>
<feature type="compositionally biased region" description="Basic and acidic residues" evidence="1">
    <location>
        <begin position="483"/>
        <end position="535"/>
    </location>
</feature>
<feature type="compositionally biased region" description="Basic residues" evidence="1">
    <location>
        <begin position="448"/>
        <end position="463"/>
    </location>
</feature>
<organism evidence="4 5">
    <name type="scientific">Plasmodium falciparum NF135/5.C10</name>
    <dbReference type="NCBI Taxonomy" id="1036726"/>
    <lineage>
        <taxon>Eukaryota</taxon>
        <taxon>Sar</taxon>
        <taxon>Alveolata</taxon>
        <taxon>Apicomplexa</taxon>
        <taxon>Aconoidasida</taxon>
        <taxon>Haemosporida</taxon>
        <taxon>Plasmodiidae</taxon>
        <taxon>Plasmodium</taxon>
        <taxon>Plasmodium (Laverania)</taxon>
    </lineage>
</organism>
<dbReference type="Pfam" id="PF09687">
    <property type="entry name" value="PRESAN"/>
    <property type="match status" value="1"/>
</dbReference>
<dbReference type="EMBL" id="KI926030">
    <property type="protein sequence ID" value="ETW44299.1"/>
    <property type="molecule type" value="Genomic_DNA"/>
</dbReference>
<reference evidence="4 5" key="2">
    <citation type="submission" date="2013-02" db="EMBL/GenBank/DDBJ databases">
        <title>The Genome Sequence of Plasmodium falciparum NF135/5.C10.</title>
        <authorList>
            <consortium name="The Broad Institute Genome Sequencing Platform"/>
            <consortium name="The Broad Institute Genome Sequencing Center for Infectious Disease"/>
            <person name="Neafsey D."/>
            <person name="Cheeseman I."/>
            <person name="Volkman S."/>
            <person name="Adams J."/>
            <person name="Walker B."/>
            <person name="Young S.K."/>
            <person name="Zeng Q."/>
            <person name="Gargeya S."/>
            <person name="Fitzgerald M."/>
            <person name="Haas B."/>
            <person name="Abouelleil A."/>
            <person name="Alvarado L."/>
            <person name="Arachchi H.M."/>
            <person name="Berlin A.M."/>
            <person name="Chapman S.B."/>
            <person name="Dewar J."/>
            <person name="Goldberg J."/>
            <person name="Griggs A."/>
            <person name="Gujja S."/>
            <person name="Hansen M."/>
            <person name="Howarth C."/>
            <person name="Imamovic A."/>
            <person name="Larimer J."/>
            <person name="McCowan C."/>
            <person name="Murphy C."/>
            <person name="Neiman D."/>
            <person name="Pearson M."/>
            <person name="Priest M."/>
            <person name="Roberts A."/>
            <person name="Saif S."/>
            <person name="Shea T."/>
            <person name="Sisk P."/>
            <person name="Sykes S."/>
            <person name="Wortman J."/>
            <person name="Nusbaum C."/>
            <person name="Birren B."/>
        </authorList>
    </citation>
    <scope>NUCLEOTIDE SEQUENCE [LARGE SCALE GENOMIC DNA]</scope>
    <source>
        <strain evidence="4 5">NF135/5.C10</strain>
    </source>
</reference>
<protein>
    <recommendedName>
        <fullName evidence="3">Plasmodium RESA N-terminal domain-containing protein</fullName>
    </recommendedName>
</protein>
<accession>W4IMQ9</accession>
<dbReference type="InterPro" id="IPR044885">
    <property type="entry name" value="PRESA_N_sf"/>
</dbReference>
<dbReference type="Proteomes" id="UP000019114">
    <property type="component" value="Unassembled WGS sequence"/>
</dbReference>
<sequence length="535" mass="61789">MRFTNSLYSIKNNSIFDMNYLKIDNSGNYNFGEEKNKNKNAKSCFKSLLSKPIVMIIAGILYIVILNVCMRERNFNYEVQFSNRYSRKLCERFIYYNPNVQGVYPDMFIASSSQTYSDGSEYDVMKYANKVIKDLKEHDLWNDHNKVPYTSVYMGVSVQDIDYILDKKIDNLDLYDENIIDSMKYIWNEVMDKEKKRFLGLKNVLRKYQEEFPINNTVINNYNKKKFDKCYERIDLGADIIENGLNKMLSKCIKKNVLDKNQYKVLVTANRFLWRKSLLDVQEECNVILQLPTEVSKLPKKKKLRNRRKSNPNNEISLRTYGQSTNPQVHRRPNYYPSNSAPHVIDYIYKVGYGDNADEDVDKHIEYLVERMAEEEAERIAELSVEPYIEALEASYDAIAYRNAQNRIQKIPKKNPEMLTENQINEEENENTKVGGANTKVRGENKKVRGANKKVRGANKKVGSKNTKVGGENKKAGSSNKKAGNEKEKAGTENKKAGTENKKAGTENKKAGTENKKAGTENTKDKSGKENKKKN</sequence>
<feature type="region of interest" description="Disordered" evidence="1">
    <location>
        <begin position="300"/>
        <end position="336"/>
    </location>
</feature>
<dbReference type="AlphaFoldDB" id="W4IMQ9"/>
<keyword evidence="2" id="KW-0472">Membrane</keyword>
<keyword evidence="2" id="KW-0812">Transmembrane</keyword>
<evidence type="ECO:0000313" key="4">
    <source>
        <dbReference type="EMBL" id="ETW44299.1"/>
    </source>
</evidence>
<keyword evidence="2" id="KW-1133">Transmembrane helix</keyword>
<gene>
    <name evidence="4" type="ORF">PFNF135_01331</name>
</gene>
<dbReference type="PANTHER" id="PTHR36193:SF23">
    <property type="entry name" value="PHISTB DOMAIN-CONTAINING RESA-LIKE PROTEIN 1"/>
    <property type="match status" value="1"/>
</dbReference>
<evidence type="ECO:0000256" key="2">
    <source>
        <dbReference type="SAM" id="Phobius"/>
    </source>
</evidence>
<feature type="domain" description="Plasmodium RESA N-terminal" evidence="3">
    <location>
        <begin position="162"/>
        <end position="285"/>
    </location>
</feature>
<dbReference type="PANTHER" id="PTHR36193">
    <property type="entry name" value="PHISTB DOMAIN-CONTAINING RESA-LIKE PROTEIN 1"/>
    <property type="match status" value="1"/>
</dbReference>
<feature type="compositionally biased region" description="Basic residues" evidence="1">
    <location>
        <begin position="300"/>
        <end position="310"/>
    </location>
</feature>